<dbReference type="Gene3D" id="2.10.110.10">
    <property type="entry name" value="Cysteine Rich Protein"/>
    <property type="match status" value="1"/>
</dbReference>
<keyword evidence="1" id="KW-0479">Metal-binding</keyword>
<dbReference type="InterPro" id="IPR001781">
    <property type="entry name" value="Znf_LIM"/>
</dbReference>
<accession>A0A8J3HSQ4</accession>
<dbReference type="PROSITE" id="PS50023">
    <property type="entry name" value="LIM_DOMAIN_2"/>
    <property type="match status" value="1"/>
</dbReference>
<evidence type="ECO:0000256" key="2">
    <source>
        <dbReference type="ARBA" id="ARBA00022833"/>
    </source>
</evidence>
<evidence type="ECO:0000313" key="6">
    <source>
        <dbReference type="Proteomes" id="UP000612362"/>
    </source>
</evidence>
<dbReference type="Pfam" id="PF12315">
    <property type="entry name" value="DA1-like"/>
    <property type="match status" value="1"/>
</dbReference>
<evidence type="ECO:0000313" key="5">
    <source>
        <dbReference type="EMBL" id="GHO43262.1"/>
    </source>
</evidence>
<keyword evidence="6" id="KW-1185">Reference proteome</keyword>
<evidence type="ECO:0000256" key="3">
    <source>
        <dbReference type="ARBA" id="ARBA00023038"/>
    </source>
</evidence>
<dbReference type="PROSITE" id="PS00478">
    <property type="entry name" value="LIM_DOMAIN_1"/>
    <property type="match status" value="1"/>
</dbReference>
<dbReference type="InterPro" id="IPR045218">
    <property type="entry name" value="DA1-like"/>
</dbReference>
<feature type="domain" description="LIM zinc-binding" evidence="4">
    <location>
        <begin position="7"/>
        <end position="66"/>
    </location>
</feature>
<dbReference type="AlphaFoldDB" id="A0A8J3HSQ4"/>
<evidence type="ECO:0000256" key="1">
    <source>
        <dbReference type="ARBA" id="ARBA00022723"/>
    </source>
</evidence>
<comment type="caution">
    <text evidence="5">The sequence shown here is derived from an EMBL/GenBank/DDBJ whole genome shotgun (WGS) entry which is preliminary data.</text>
</comment>
<dbReference type="Proteomes" id="UP000612362">
    <property type="component" value="Unassembled WGS sequence"/>
</dbReference>
<dbReference type="GO" id="GO:0046872">
    <property type="term" value="F:metal ion binding"/>
    <property type="evidence" value="ECO:0007669"/>
    <property type="project" value="UniProtKB-KW"/>
</dbReference>
<dbReference type="CDD" id="cd09396">
    <property type="entry name" value="LIM_DA1"/>
    <property type="match status" value="1"/>
</dbReference>
<evidence type="ECO:0000259" key="4">
    <source>
        <dbReference type="PROSITE" id="PS50023"/>
    </source>
</evidence>
<dbReference type="Pfam" id="PF00412">
    <property type="entry name" value="LIM"/>
    <property type="match status" value="1"/>
</dbReference>
<dbReference type="RefSeq" id="WP_220192745.1">
    <property type="nucleotide sequence ID" value="NZ_BNJF01000001.1"/>
</dbReference>
<organism evidence="5 6">
    <name type="scientific">Ktedonospora formicarum</name>
    <dbReference type="NCBI Taxonomy" id="2778364"/>
    <lineage>
        <taxon>Bacteria</taxon>
        <taxon>Bacillati</taxon>
        <taxon>Chloroflexota</taxon>
        <taxon>Ktedonobacteria</taxon>
        <taxon>Ktedonobacterales</taxon>
        <taxon>Ktedonobacteraceae</taxon>
        <taxon>Ktedonospora</taxon>
    </lineage>
</organism>
<dbReference type="PANTHER" id="PTHR24209">
    <property type="entry name" value="PROTEIN DA1-RELATED 2"/>
    <property type="match status" value="1"/>
</dbReference>
<name>A0A8J3HSQ4_9CHLR</name>
<gene>
    <name evidence="5" type="ORF">KSX_14250</name>
</gene>
<keyword evidence="2" id="KW-0862">Zinc</keyword>
<dbReference type="EMBL" id="BNJF01000001">
    <property type="protein sequence ID" value="GHO43262.1"/>
    <property type="molecule type" value="Genomic_DNA"/>
</dbReference>
<reference evidence="5" key="1">
    <citation type="submission" date="2020-10" db="EMBL/GenBank/DDBJ databases">
        <title>Taxonomic study of unclassified bacteria belonging to the class Ktedonobacteria.</title>
        <authorList>
            <person name="Yabe S."/>
            <person name="Wang C.M."/>
            <person name="Zheng Y."/>
            <person name="Sakai Y."/>
            <person name="Cavaletti L."/>
            <person name="Monciardini P."/>
            <person name="Donadio S."/>
        </authorList>
    </citation>
    <scope>NUCLEOTIDE SEQUENCE</scope>
    <source>
        <strain evidence="5">SOSP1-1</strain>
    </source>
</reference>
<proteinExistence type="predicted"/>
<dbReference type="FunFam" id="2.10.110.10:FF:000009">
    <property type="entry name" value="Paxillin isoform 1"/>
    <property type="match status" value="1"/>
</dbReference>
<protein>
    <recommendedName>
        <fullName evidence="4">LIM zinc-binding domain-containing protein</fullName>
    </recommendedName>
</protein>
<dbReference type="InterPro" id="IPR022087">
    <property type="entry name" value="DA1-like_dom"/>
</dbReference>
<dbReference type="PANTHER" id="PTHR24209:SF7">
    <property type="entry name" value="PROTEIN DA1-RELATED 2"/>
    <property type="match status" value="1"/>
</dbReference>
<dbReference type="SUPFAM" id="SSF57716">
    <property type="entry name" value="Glucocorticoid receptor-like (DNA-binding domain)"/>
    <property type="match status" value="2"/>
</dbReference>
<dbReference type="SMART" id="SM00132">
    <property type="entry name" value="LIM"/>
    <property type="match status" value="1"/>
</dbReference>
<keyword evidence="3" id="KW-0440">LIM domain</keyword>
<sequence>MKMIGQPVCKGCGKPITGRYLTALAATWHPEHFVCMACGRPITDARFKLNEDHPYHEVCYAREIAPRCAYCGKPLTDSYLVDYWGTKFCREHQGQYASCDFCGRLILPADRETGAEVTRCRICRASAIETAEDARPLFRKVIQWVSHQRLHYHQLPLSLELCGKAKLLQYLRENGSTHSLGATMGVFYTQDGQVTSAEVRGVAVLYGLPSIVFESVVAHELGHVWLIVQGMSHGTPWREEGFCELLSYNYLRFRNTPESQYRAENMERNPDPIYGDGFRRIRAQVEQRGFERFVTEIERSKRWP</sequence>